<dbReference type="Proteomes" id="UP000631114">
    <property type="component" value="Unassembled WGS sequence"/>
</dbReference>
<evidence type="ECO:0000256" key="4">
    <source>
        <dbReference type="SAM" id="Phobius"/>
    </source>
</evidence>
<keyword evidence="7" id="KW-1185">Reference proteome</keyword>
<name>A0A835IYT5_9MAGN</name>
<keyword evidence="4" id="KW-0472">Membrane</keyword>
<evidence type="ECO:0000313" key="7">
    <source>
        <dbReference type="Proteomes" id="UP000631114"/>
    </source>
</evidence>
<dbReference type="InterPro" id="IPR039647">
    <property type="entry name" value="EF_hand_pair_protein_CML-like"/>
</dbReference>
<dbReference type="Pfam" id="PF13499">
    <property type="entry name" value="EF-hand_7"/>
    <property type="match status" value="1"/>
</dbReference>
<proteinExistence type="predicted"/>
<gene>
    <name evidence="6" type="ORF">IFM89_031351</name>
</gene>
<feature type="domain" description="EF-hand" evidence="5">
    <location>
        <begin position="125"/>
        <end position="160"/>
    </location>
</feature>
<protein>
    <recommendedName>
        <fullName evidence="5">EF-hand domain-containing protein</fullName>
    </recommendedName>
</protein>
<dbReference type="PROSITE" id="PS00018">
    <property type="entry name" value="EF_HAND_1"/>
    <property type="match status" value="2"/>
</dbReference>
<accession>A0A835IYT5</accession>
<dbReference type="Gene3D" id="1.10.238.10">
    <property type="entry name" value="EF-hand"/>
    <property type="match status" value="1"/>
</dbReference>
<evidence type="ECO:0000256" key="3">
    <source>
        <dbReference type="ARBA" id="ARBA00022837"/>
    </source>
</evidence>
<dbReference type="SUPFAM" id="SSF47473">
    <property type="entry name" value="EF-hand"/>
    <property type="match status" value="1"/>
</dbReference>
<dbReference type="SMART" id="SM00054">
    <property type="entry name" value="EFh"/>
    <property type="match status" value="2"/>
</dbReference>
<feature type="transmembrane region" description="Helical" evidence="4">
    <location>
        <begin position="12"/>
        <end position="31"/>
    </location>
</feature>
<dbReference type="PANTHER" id="PTHR10891">
    <property type="entry name" value="EF-HAND CALCIUM-BINDING DOMAIN CONTAINING PROTEIN"/>
    <property type="match status" value="1"/>
</dbReference>
<dbReference type="FunFam" id="1.10.238.10:FF:000302">
    <property type="entry name" value="Probable calcium-binding protein CML46"/>
    <property type="match status" value="1"/>
</dbReference>
<dbReference type="OrthoDB" id="26525at2759"/>
<keyword evidence="2" id="KW-0677">Repeat</keyword>
<evidence type="ECO:0000256" key="1">
    <source>
        <dbReference type="ARBA" id="ARBA00022723"/>
    </source>
</evidence>
<dbReference type="EMBL" id="JADFTS010000001">
    <property type="protein sequence ID" value="KAF9626224.1"/>
    <property type="molecule type" value="Genomic_DNA"/>
</dbReference>
<keyword evidence="3" id="KW-0106">Calcium</keyword>
<keyword evidence="4" id="KW-0812">Transmembrane</keyword>
<feature type="domain" description="EF-hand" evidence="5">
    <location>
        <begin position="163"/>
        <end position="197"/>
    </location>
</feature>
<keyword evidence="4" id="KW-1133">Transmembrane helix</keyword>
<reference evidence="6 7" key="1">
    <citation type="submission" date="2020-10" db="EMBL/GenBank/DDBJ databases">
        <title>The Coptis chinensis genome and diversification of protoberbering-type alkaloids.</title>
        <authorList>
            <person name="Wang B."/>
            <person name="Shu S."/>
            <person name="Song C."/>
            <person name="Liu Y."/>
        </authorList>
    </citation>
    <scope>NUCLEOTIDE SEQUENCE [LARGE SCALE GENOMIC DNA]</scope>
    <source>
        <strain evidence="6">HL-2020</strain>
        <tissue evidence="6">Leaf</tissue>
    </source>
</reference>
<evidence type="ECO:0000313" key="6">
    <source>
        <dbReference type="EMBL" id="KAF9626224.1"/>
    </source>
</evidence>
<evidence type="ECO:0000256" key="2">
    <source>
        <dbReference type="ARBA" id="ARBA00022737"/>
    </source>
</evidence>
<comment type="caution">
    <text evidence="6">The sequence shown here is derived from an EMBL/GenBank/DDBJ whole genome shotgun (WGS) entry which is preliminary data.</text>
</comment>
<keyword evidence="1" id="KW-0479">Metal-binding</keyword>
<dbReference type="PROSITE" id="PS50222">
    <property type="entry name" value="EF_HAND_2"/>
    <property type="match status" value="2"/>
</dbReference>
<dbReference type="AlphaFoldDB" id="A0A835IYT5"/>
<dbReference type="CDD" id="cd00051">
    <property type="entry name" value="EFh"/>
    <property type="match status" value="1"/>
</dbReference>
<dbReference type="InterPro" id="IPR011992">
    <property type="entry name" value="EF-hand-dom_pair"/>
</dbReference>
<dbReference type="InterPro" id="IPR018247">
    <property type="entry name" value="EF_Hand_1_Ca_BS"/>
</dbReference>
<evidence type="ECO:0000259" key="5">
    <source>
        <dbReference type="PROSITE" id="PS50222"/>
    </source>
</evidence>
<organism evidence="6 7">
    <name type="scientific">Coptis chinensis</name>
    <dbReference type="NCBI Taxonomy" id="261450"/>
    <lineage>
        <taxon>Eukaryota</taxon>
        <taxon>Viridiplantae</taxon>
        <taxon>Streptophyta</taxon>
        <taxon>Embryophyta</taxon>
        <taxon>Tracheophyta</taxon>
        <taxon>Spermatophyta</taxon>
        <taxon>Magnoliopsida</taxon>
        <taxon>Ranunculales</taxon>
        <taxon>Ranunculaceae</taxon>
        <taxon>Coptidoideae</taxon>
        <taxon>Coptis</taxon>
    </lineage>
</organism>
<dbReference type="GO" id="GO:0005509">
    <property type="term" value="F:calcium ion binding"/>
    <property type="evidence" value="ECO:0007669"/>
    <property type="project" value="InterPro"/>
</dbReference>
<dbReference type="InterPro" id="IPR002048">
    <property type="entry name" value="EF_hand_dom"/>
</dbReference>
<sequence>MEKTSSNTLSPFSLAGLIWFLLFDGVLNWIIEFKKFYSSSRCFFQSLTEFFVGKSKGGSEKKIANSELLKHKLSLKEKVEDGKLSREDVEMVMGNLRIVCNPDEDKPRERLGLHELSVLFEEKEPSVEEVKEAFDIFDENRDGFVDASELQRVICSLGFKEGSKLVDCETMIRAFDENRDGKIDFNEFVKLMENSFC</sequence>